<proteinExistence type="predicted"/>
<organism evidence="1 3">
    <name type="scientific">Mycobacterium phage Y10</name>
    <dbReference type="NCBI Taxonomy" id="2072010"/>
    <lineage>
        <taxon>Viruses</taxon>
        <taxon>Duplodnaviria</taxon>
        <taxon>Heunggongvirae</taxon>
        <taxon>Uroviricota</taxon>
        <taxon>Caudoviricetes</taxon>
        <taxon>Weiservirinae</taxon>
        <taxon>Fionnbharthvirus</taxon>
        <taxon>Fionnbharthvirus fionnbharth</taxon>
    </lineage>
</organism>
<sequence length="54" mass="5903">MNVTIRLNVLGVELATINVDLDLLDDPASVAAVEKAAKRPVKWISRLWVKGMTA</sequence>
<dbReference type="EMBL" id="AP018471">
    <property type="protein sequence ID" value="BBC43531.1"/>
    <property type="molecule type" value="Genomic_DNA"/>
</dbReference>
<dbReference type="Pfam" id="PF24206">
    <property type="entry name" value="DUF7429"/>
    <property type="match status" value="1"/>
</dbReference>
<keyword evidence="1" id="KW-0269">Exonuclease</keyword>
<evidence type="ECO:0000313" key="3">
    <source>
        <dbReference type="Proteomes" id="UP000249965"/>
    </source>
</evidence>
<evidence type="ECO:0000313" key="4">
    <source>
        <dbReference type="Proteomes" id="UP000250049"/>
    </source>
</evidence>
<dbReference type="EMBL" id="AP018469">
    <property type="protein sequence ID" value="BBC43349.1"/>
    <property type="molecule type" value="Genomic_DNA"/>
</dbReference>
<keyword evidence="1" id="KW-0378">Hydrolase</keyword>
<evidence type="ECO:0000313" key="1">
    <source>
        <dbReference type="EMBL" id="BBC43349.1"/>
    </source>
</evidence>
<dbReference type="Proteomes" id="UP000249965">
    <property type="component" value="Segment"/>
</dbReference>
<reference evidence="1 3" key="1">
    <citation type="submission" date="2018-01" db="EMBL/GenBank/DDBJ databases">
        <title>Genome sequence of Mycobacterium phage Y10.</title>
        <authorList>
            <person name="Uchiyama J."/>
            <person name="Matsuzaki S."/>
        </authorList>
    </citation>
    <scope>NUCLEOTIDE SEQUENCE [LARGE SCALE GENOMIC DNA]</scope>
</reference>
<dbReference type="Proteomes" id="UP000250049">
    <property type="component" value="Segment"/>
</dbReference>
<name>A0A2Z5XAP9_9CAUD</name>
<dbReference type="GO" id="GO:0004527">
    <property type="term" value="F:exonuclease activity"/>
    <property type="evidence" value="ECO:0007669"/>
    <property type="project" value="UniProtKB-KW"/>
</dbReference>
<dbReference type="InterPro" id="IPR055852">
    <property type="entry name" value="DUF7429"/>
</dbReference>
<keyword evidence="1" id="KW-0540">Nuclease</keyword>
<evidence type="ECO:0000313" key="2">
    <source>
        <dbReference type="EMBL" id="BBC43531.1"/>
    </source>
</evidence>
<accession>A0A2Z5XAP9</accession>
<reference evidence="2 4" key="2">
    <citation type="submission" date="2018-01" db="EMBL/GenBank/DDBJ databases">
        <title>Genome sequence of Mycobacterium phage Y20.</title>
        <authorList>
            <person name="Uchiyama J."/>
            <person name="Matsuzaki S."/>
        </authorList>
    </citation>
    <scope>NUCLEOTIDE SEQUENCE [LARGE SCALE GENOMIC DNA]</scope>
</reference>
<protein>
    <submittedName>
        <fullName evidence="1">Putative exonuclease</fullName>
    </submittedName>
</protein>